<proteinExistence type="predicted"/>
<accession>A0A0F9JTA8</accession>
<sequence>MNQDIEESPMTVDIPEPEDPVGWLLGALTGTIVLGVGVVLGVKTVVLVGGGILAACCLVFCCIMDRQSSAIIAAGLRQAAVDGAELRRRADAKRGKK</sequence>
<organism evidence="2">
    <name type="scientific">marine sediment metagenome</name>
    <dbReference type="NCBI Taxonomy" id="412755"/>
    <lineage>
        <taxon>unclassified sequences</taxon>
        <taxon>metagenomes</taxon>
        <taxon>ecological metagenomes</taxon>
    </lineage>
</organism>
<dbReference type="AlphaFoldDB" id="A0A0F9JTA8"/>
<gene>
    <name evidence="2" type="ORF">LCGC14_1488460</name>
</gene>
<keyword evidence="1" id="KW-0812">Transmembrane</keyword>
<evidence type="ECO:0000256" key="1">
    <source>
        <dbReference type="SAM" id="Phobius"/>
    </source>
</evidence>
<evidence type="ECO:0000313" key="2">
    <source>
        <dbReference type="EMBL" id="KKM65716.1"/>
    </source>
</evidence>
<protein>
    <submittedName>
        <fullName evidence="2">Uncharacterized protein</fullName>
    </submittedName>
</protein>
<dbReference type="EMBL" id="LAZR01010676">
    <property type="protein sequence ID" value="KKM65716.1"/>
    <property type="molecule type" value="Genomic_DNA"/>
</dbReference>
<keyword evidence="1" id="KW-1133">Transmembrane helix</keyword>
<name>A0A0F9JTA8_9ZZZZ</name>
<keyword evidence="1" id="KW-0472">Membrane</keyword>
<feature type="transmembrane region" description="Helical" evidence="1">
    <location>
        <begin position="21"/>
        <end position="40"/>
    </location>
</feature>
<reference evidence="2" key="1">
    <citation type="journal article" date="2015" name="Nature">
        <title>Complex archaea that bridge the gap between prokaryotes and eukaryotes.</title>
        <authorList>
            <person name="Spang A."/>
            <person name="Saw J.H."/>
            <person name="Jorgensen S.L."/>
            <person name="Zaremba-Niedzwiedzka K."/>
            <person name="Martijn J."/>
            <person name="Lind A.E."/>
            <person name="van Eijk R."/>
            <person name="Schleper C."/>
            <person name="Guy L."/>
            <person name="Ettema T.J."/>
        </authorList>
    </citation>
    <scope>NUCLEOTIDE SEQUENCE</scope>
</reference>
<feature type="transmembrane region" description="Helical" evidence="1">
    <location>
        <begin position="46"/>
        <end position="64"/>
    </location>
</feature>
<comment type="caution">
    <text evidence="2">The sequence shown here is derived from an EMBL/GenBank/DDBJ whole genome shotgun (WGS) entry which is preliminary data.</text>
</comment>